<feature type="transmembrane region" description="Helical" evidence="8">
    <location>
        <begin position="127"/>
        <end position="155"/>
    </location>
</feature>
<comment type="similarity">
    <text evidence="2">Belongs to the amino acid-polyamine-organocation (APC) superfamily. Spore germination protein (SGP) (TC 2.A.3.9) family.</text>
</comment>
<proteinExistence type="inferred from homology"/>
<evidence type="ECO:0000256" key="1">
    <source>
        <dbReference type="ARBA" id="ARBA00004141"/>
    </source>
</evidence>
<organism evidence="9 10">
    <name type="scientific">Cohnella ginsengisoli</name>
    <dbReference type="NCBI Taxonomy" id="425004"/>
    <lineage>
        <taxon>Bacteria</taxon>
        <taxon>Bacillati</taxon>
        <taxon>Bacillota</taxon>
        <taxon>Bacilli</taxon>
        <taxon>Bacillales</taxon>
        <taxon>Paenibacillaceae</taxon>
        <taxon>Cohnella</taxon>
    </lineage>
</organism>
<feature type="transmembrane region" description="Helical" evidence="8">
    <location>
        <begin position="102"/>
        <end position="120"/>
    </location>
</feature>
<evidence type="ECO:0000313" key="9">
    <source>
        <dbReference type="EMBL" id="MDG0793861.1"/>
    </source>
</evidence>
<keyword evidence="7 8" id="KW-0472">Membrane</keyword>
<feature type="transmembrane region" description="Helical" evidence="8">
    <location>
        <begin position="260"/>
        <end position="279"/>
    </location>
</feature>
<evidence type="ECO:0000256" key="8">
    <source>
        <dbReference type="SAM" id="Phobius"/>
    </source>
</evidence>
<gene>
    <name evidence="9" type="ORF">OMP38_25835</name>
</gene>
<evidence type="ECO:0000256" key="2">
    <source>
        <dbReference type="ARBA" id="ARBA00007998"/>
    </source>
</evidence>
<comment type="caution">
    <text evidence="9">The sequence shown here is derived from an EMBL/GenBank/DDBJ whole genome shotgun (WGS) entry which is preliminary data.</text>
</comment>
<evidence type="ECO:0000256" key="3">
    <source>
        <dbReference type="ARBA" id="ARBA00022448"/>
    </source>
</evidence>
<dbReference type="PANTHER" id="PTHR34975">
    <property type="entry name" value="SPORE GERMINATION PROTEIN A2"/>
    <property type="match status" value="1"/>
</dbReference>
<protein>
    <submittedName>
        <fullName evidence="9">Spore germination protein</fullName>
    </submittedName>
</protein>
<dbReference type="RefSeq" id="WP_277567579.1">
    <property type="nucleotide sequence ID" value="NZ_JAPDHZ010000004.1"/>
</dbReference>
<dbReference type="InterPro" id="IPR004761">
    <property type="entry name" value="Spore_GerAB"/>
</dbReference>
<feature type="transmembrane region" description="Helical" evidence="8">
    <location>
        <begin position="26"/>
        <end position="46"/>
    </location>
</feature>
<accession>A0A9X4KLA1</accession>
<evidence type="ECO:0000256" key="6">
    <source>
        <dbReference type="ARBA" id="ARBA00022989"/>
    </source>
</evidence>
<keyword evidence="4" id="KW-0309">Germination</keyword>
<dbReference type="NCBIfam" id="TIGR00912">
    <property type="entry name" value="2A0309"/>
    <property type="match status" value="1"/>
</dbReference>
<evidence type="ECO:0000256" key="4">
    <source>
        <dbReference type="ARBA" id="ARBA00022544"/>
    </source>
</evidence>
<dbReference type="EMBL" id="JAPDHZ010000004">
    <property type="protein sequence ID" value="MDG0793861.1"/>
    <property type="molecule type" value="Genomic_DNA"/>
</dbReference>
<dbReference type="Pfam" id="PF03845">
    <property type="entry name" value="Spore_permease"/>
    <property type="match status" value="1"/>
</dbReference>
<evidence type="ECO:0000256" key="7">
    <source>
        <dbReference type="ARBA" id="ARBA00023136"/>
    </source>
</evidence>
<sequence>MIACLALYEIGSTTLFLLAADAKQDAWIAMTMAAVVGFFLLAVYLAMHRQDPDRDLFALCRAYLGKWTGMAIGLSFVGYFAYEASRNLRDLVELTSQILLNDTPLFVIALITISVVANTARYGARMLFLCSLVLFPFVVVGYLLLVLMLSGQHLIHAASLLPVLENGWHPVFKAAFPQLVSFPFGQTILFLVFFPLVRSQTPGFTRSVYMAYVGVSIFLIGMNELILFVLGQSIAEKVTFPLLESVQLIEFSQVFERMDILFVFVLFLGLGVKLAAFFYRRRDRPQPIDGHRIPERRLYDRRGDFRPLLFCRPIIRTTSGWGRSLRPGSRFFKSPFRSSCSWS</sequence>
<evidence type="ECO:0000313" key="10">
    <source>
        <dbReference type="Proteomes" id="UP001153387"/>
    </source>
</evidence>
<dbReference type="GO" id="GO:0009847">
    <property type="term" value="P:spore germination"/>
    <property type="evidence" value="ECO:0007669"/>
    <property type="project" value="InterPro"/>
</dbReference>
<feature type="transmembrane region" description="Helical" evidence="8">
    <location>
        <begin position="209"/>
        <end position="235"/>
    </location>
</feature>
<keyword evidence="3" id="KW-0813">Transport</keyword>
<reference evidence="9 10" key="1">
    <citation type="submission" date="2022-10" db="EMBL/GenBank/DDBJ databases">
        <title>Comparative genomic analysis of Cohnella hashimotonis sp. nov., isolated from the International Space Station.</title>
        <authorList>
            <person name="Simpson A."/>
            <person name="Venkateswaran K."/>
        </authorList>
    </citation>
    <scope>NUCLEOTIDE SEQUENCE [LARGE SCALE GENOMIC DNA]</scope>
    <source>
        <strain evidence="9 10">DSM 18997</strain>
    </source>
</reference>
<keyword evidence="10" id="KW-1185">Reference proteome</keyword>
<feature type="transmembrane region" description="Helical" evidence="8">
    <location>
        <begin position="175"/>
        <end position="197"/>
    </location>
</feature>
<dbReference type="Proteomes" id="UP001153387">
    <property type="component" value="Unassembled WGS sequence"/>
</dbReference>
<comment type="subcellular location">
    <subcellularLocation>
        <location evidence="1">Membrane</location>
        <topology evidence="1">Multi-pass membrane protein</topology>
    </subcellularLocation>
</comment>
<feature type="transmembrane region" description="Helical" evidence="8">
    <location>
        <begin position="58"/>
        <end position="82"/>
    </location>
</feature>
<dbReference type="AlphaFoldDB" id="A0A9X4KLA1"/>
<name>A0A9X4KLA1_9BACL</name>
<keyword evidence="6 8" id="KW-1133">Transmembrane helix</keyword>
<keyword evidence="5 8" id="KW-0812">Transmembrane</keyword>
<evidence type="ECO:0000256" key="5">
    <source>
        <dbReference type="ARBA" id="ARBA00022692"/>
    </source>
</evidence>
<dbReference type="GO" id="GO:0016020">
    <property type="term" value="C:membrane"/>
    <property type="evidence" value="ECO:0007669"/>
    <property type="project" value="UniProtKB-SubCell"/>
</dbReference>
<dbReference type="PANTHER" id="PTHR34975:SF2">
    <property type="entry name" value="SPORE GERMINATION PROTEIN A2"/>
    <property type="match status" value="1"/>
</dbReference>